<dbReference type="SUPFAM" id="SSF81901">
    <property type="entry name" value="HCP-like"/>
    <property type="match status" value="1"/>
</dbReference>
<comment type="similarity">
    <text evidence="1">Belongs to the sel-1 family.</text>
</comment>
<feature type="domain" description="Protein kinase" evidence="2">
    <location>
        <begin position="246"/>
        <end position="522"/>
    </location>
</feature>
<dbReference type="SUPFAM" id="SSF56112">
    <property type="entry name" value="Protein kinase-like (PK-like)"/>
    <property type="match status" value="1"/>
</dbReference>
<gene>
    <name evidence="3" type="ORF">M9Y10_025815</name>
</gene>
<proteinExistence type="inferred from homology"/>
<dbReference type="InterPro" id="IPR050767">
    <property type="entry name" value="Sel1_AlgK"/>
</dbReference>
<name>A0ABR2H9R2_9EUKA</name>
<dbReference type="Gene3D" id="1.10.510.10">
    <property type="entry name" value="Transferase(Phosphotransferase) domain 1"/>
    <property type="match status" value="1"/>
</dbReference>
<evidence type="ECO:0000313" key="3">
    <source>
        <dbReference type="EMBL" id="KAK8842949.1"/>
    </source>
</evidence>
<dbReference type="InterPro" id="IPR006597">
    <property type="entry name" value="Sel1-like"/>
</dbReference>
<dbReference type="Pfam" id="PF00069">
    <property type="entry name" value="Pkinase"/>
    <property type="match status" value="1"/>
</dbReference>
<evidence type="ECO:0000313" key="4">
    <source>
        <dbReference type="Proteomes" id="UP001470230"/>
    </source>
</evidence>
<dbReference type="InterPro" id="IPR011009">
    <property type="entry name" value="Kinase-like_dom_sf"/>
</dbReference>
<dbReference type="PROSITE" id="PS50011">
    <property type="entry name" value="PROTEIN_KINASE_DOM"/>
    <property type="match status" value="1"/>
</dbReference>
<dbReference type="SMART" id="SM00671">
    <property type="entry name" value="SEL1"/>
    <property type="match status" value="6"/>
</dbReference>
<evidence type="ECO:0000259" key="2">
    <source>
        <dbReference type="PROSITE" id="PS50011"/>
    </source>
</evidence>
<protein>
    <recommendedName>
        <fullName evidence="2">Protein kinase domain-containing protein</fullName>
    </recommendedName>
</protein>
<reference evidence="3 4" key="1">
    <citation type="submission" date="2024-04" db="EMBL/GenBank/DDBJ databases">
        <title>Tritrichomonas musculus Genome.</title>
        <authorList>
            <person name="Alves-Ferreira E."/>
            <person name="Grigg M."/>
            <person name="Lorenzi H."/>
            <person name="Galac M."/>
        </authorList>
    </citation>
    <scope>NUCLEOTIDE SEQUENCE [LARGE SCALE GENOMIC DNA]</scope>
    <source>
        <strain evidence="3 4">EAF2021</strain>
    </source>
</reference>
<dbReference type="InterPro" id="IPR000719">
    <property type="entry name" value="Prot_kinase_dom"/>
</dbReference>
<dbReference type="CDD" id="cd00180">
    <property type="entry name" value="PKc"/>
    <property type="match status" value="1"/>
</dbReference>
<evidence type="ECO:0000256" key="1">
    <source>
        <dbReference type="ARBA" id="ARBA00038101"/>
    </source>
</evidence>
<dbReference type="SMART" id="SM00220">
    <property type="entry name" value="S_TKc"/>
    <property type="match status" value="1"/>
</dbReference>
<accession>A0ABR2H9R2</accession>
<dbReference type="PROSITE" id="PS00108">
    <property type="entry name" value="PROTEIN_KINASE_ST"/>
    <property type="match status" value="1"/>
</dbReference>
<dbReference type="InterPro" id="IPR011990">
    <property type="entry name" value="TPR-like_helical_dom_sf"/>
</dbReference>
<keyword evidence="4" id="KW-1185">Reference proteome</keyword>
<dbReference type="Proteomes" id="UP001470230">
    <property type="component" value="Unassembled WGS sequence"/>
</dbReference>
<dbReference type="Gene3D" id="1.25.40.10">
    <property type="entry name" value="Tetratricopeptide repeat domain"/>
    <property type="match status" value="1"/>
</dbReference>
<dbReference type="InterPro" id="IPR008271">
    <property type="entry name" value="Ser/Thr_kinase_AS"/>
</dbReference>
<dbReference type="PANTHER" id="PTHR11102">
    <property type="entry name" value="SEL-1-LIKE PROTEIN"/>
    <property type="match status" value="1"/>
</dbReference>
<comment type="caution">
    <text evidence="3">The sequence shown here is derived from an EMBL/GenBank/DDBJ whole genome shotgun (WGS) entry which is preliminary data.</text>
</comment>
<dbReference type="EMBL" id="JAPFFF010000037">
    <property type="protein sequence ID" value="KAK8842949.1"/>
    <property type="molecule type" value="Genomic_DNA"/>
</dbReference>
<dbReference type="Pfam" id="PF08238">
    <property type="entry name" value="Sel1"/>
    <property type="match status" value="5"/>
</dbReference>
<dbReference type="PANTHER" id="PTHR11102:SF160">
    <property type="entry name" value="ERAD-ASSOCIATED E3 UBIQUITIN-PROTEIN LIGASE COMPONENT HRD3"/>
    <property type="match status" value="1"/>
</dbReference>
<sequence>MVLKVNFQSKIFTNQILYLDLVDKINSNFSNFTSTQINCLHGMGIQCIFDEKLLHFCNHNLNKSIQKFEFHLILKEYQTSLLNLQRKNKYNVIVVGEHIMSQNECNESDFYIIIFDYTLLLIPSSDFSSLFSYFEINSESIFYCTSEDVKNKIDQSGKQRNHFHFSEEKDRLLIEKISTSFLSNFELDFSNIDPEITQAIKFTWEIIQKSVSFFMIKIGFLNAKYDRNIHFSDYLKSGIEDKNDEFIELNLYNRGSSSSIYLVYLIKREEICLMKMFLKTSEEDKLFQREHENYLNIKHPLHSRYFGTTEYLSYKCLLIEYLEGRTLNEIDFANESTKNIMKIIFEIMIILAYLHHHGYIYRDLKPNNIIVDKNSTIYLIDFDRMIKSSSINSNQNITDNFSEAYIAPEILNGESFSYKSDIYSLGKVIEFIFSNVCSHKFIKIQQMFLKCISSKEEGRPSIYQLINTFYFDFFSVEFGIDDLNAKFNFESDIFTFYLFIIAEYQNANKQIRLEFINQYDYILYKDKSNNNHCLKTDYPRKYKKDSQCIQQDIRNAIHYYTLAANLNDSNAQYYLGVIYSNGEYITKDMNKAINYFILAANQNHPKAQYNLGNIKKGIYLITLSAMNRYKPANFLVGYFYHRGMYVKRDIDKAIHYYKEASSFNNQYAKNNLGILFKNGYKDEVVKKVGLSIEYFKEAIRQKDDEVSMYNLAHLYFYEDPIKDSIDKSIELLIHSIEKGFQQSKELLCLALLKKHNFNLDMIKEEIERISKGNKVLSFEVCIIINISGLFESKYFEARYEYNRNIDFLYSNELKPCISKVIDNSENITNSIPSPQIPKISKMFYEGFGFEI</sequence>
<organism evidence="3 4">
    <name type="scientific">Tritrichomonas musculus</name>
    <dbReference type="NCBI Taxonomy" id="1915356"/>
    <lineage>
        <taxon>Eukaryota</taxon>
        <taxon>Metamonada</taxon>
        <taxon>Parabasalia</taxon>
        <taxon>Tritrichomonadida</taxon>
        <taxon>Tritrichomonadidae</taxon>
        <taxon>Tritrichomonas</taxon>
    </lineage>
</organism>